<dbReference type="RefSeq" id="WP_263842824.1">
    <property type="nucleotide sequence ID" value="NZ_JALIEB010000002.1"/>
</dbReference>
<dbReference type="SUPFAM" id="SSF54534">
    <property type="entry name" value="FKBP-like"/>
    <property type="match status" value="1"/>
</dbReference>
<keyword evidence="4" id="KW-0963">Cytoplasm</keyword>
<dbReference type="InterPro" id="IPR046357">
    <property type="entry name" value="PPIase_dom_sf"/>
</dbReference>
<evidence type="ECO:0000259" key="11">
    <source>
        <dbReference type="PROSITE" id="PS50059"/>
    </source>
</evidence>
<evidence type="ECO:0000256" key="1">
    <source>
        <dbReference type="ARBA" id="ARBA00000971"/>
    </source>
</evidence>
<dbReference type="Proteomes" id="UP001208690">
    <property type="component" value="Unassembled WGS sequence"/>
</dbReference>
<comment type="catalytic activity">
    <reaction evidence="1 9 10">
        <text>[protein]-peptidylproline (omega=180) = [protein]-peptidylproline (omega=0)</text>
        <dbReference type="Rhea" id="RHEA:16237"/>
        <dbReference type="Rhea" id="RHEA-COMP:10747"/>
        <dbReference type="Rhea" id="RHEA-COMP:10748"/>
        <dbReference type="ChEBI" id="CHEBI:83833"/>
        <dbReference type="ChEBI" id="CHEBI:83834"/>
        <dbReference type="EC" id="5.2.1.8"/>
    </reaction>
</comment>
<evidence type="ECO:0000256" key="8">
    <source>
        <dbReference type="ARBA" id="ARBA00037071"/>
    </source>
</evidence>
<dbReference type="PROSITE" id="PS50059">
    <property type="entry name" value="FKBP_PPIASE"/>
    <property type="match status" value="1"/>
</dbReference>
<evidence type="ECO:0000256" key="3">
    <source>
        <dbReference type="ARBA" id="ARBA00006577"/>
    </source>
</evidence>
<sequence length="144" mass="15002">MTQVKTGDTVGIHYTGTLADGTTFDSSEGRDPLQFVVGSGQVLSGLDAALPGMGLGEKKTVEVACADAYGPINPQMRQAVPREGIPDDVPLDIGTLLNVETPEGQAMQVMVVAADDATVTIDANHPLAGQDLSFDIEVMSISEE</sequence>
<feature type="domain" description="PPIase FKBP-type" evidence="11">
    <location>
        <begin position="7"/>
        <end position="91"/>
    </location>
</feature>
<keyword evidence="5 9" id="KW-0697">Rotamase</keyword>
<proteinExistence type="inferred from homology"/>
<dbReference type="EMBL" id="JALIEB010000002">
    <property type="protein sequence ID" value="MCV3270498.1"/>
    <property type="molecule type" value="Genomic_DNA"/>
</dbReference>
<evidence type="ECO:0000256" key="7">
    <source>
        <dbReference type="ARBA" id="ARBA00023235"/>
    </source>
</evidence>
<dbReference type="Pfam" id="PF00254">
    <property type="entry name" value="FKBP_C"/>
    <property type="match status" value="1"/>
</dbReference>
<keyword evidence="13" id="KW-1185">Reference proteome</keyword>
<dbReference type="PANTHER" id="PTHR47861">
    <property type="entry name" value="FKBP-TYPE PEPTIDYL-PROLYL CIS-TRANS ISOMERASE SLYD"/>
    <property type="match status" value="1"/>
</dbReference>
<protein>
    <recommendedName>
        <fullName evidence="10">Peptidyl-prolyl cis-trans isomerase</fullName>
        <ecNumber evidence="10">5.2.1.8</ecNumber>
    </recommendedName>
</protein>
<comment type="caution">
    <text evidence="12">The sequence shown here is derived from an EMBL/GenBank/DDBJ whole genome shotgun (WGS) entry which is preliminary data.</text>
</comment>
<reference evidence="12 13" key="1">
    <citation type="submission" date="2022-04" db="EMBL/GenBank/DDBJ databases">
        <title>Roseobacter sp. WL0113 is a bacterium isolated from neritic sediment.</title>
        <authorList>
            <person name="Wang L."/>
            <person name="He W."/>
            <person name="Zhang D.-F."/>
        </authorList>
    </citation>
    <scope>NUCLEOTIDE SEQUENCE [LARGE SCALE GENOMIC DNA]</scope>
    <source>
        <strain evidence="12 13">WL0113</strain>
    </source>
</reference>
<evidence type="ECO:0000256" key="2">
    <source>
        <dbReference type="ARBA" id="ARBA00004496"/>
    </source>
</evidence>
<dbReference type="GO" id="GO:0016853">
    <property type="term" value="F:isomerase activity"/>
    <property type="evidence" value="ECO:0007669"/>
    <property type="project" value="UniProtKB-KW"/>
</dbReference>
<evidence type="ECO:0000256" key="9">
    <source>
        <dbReference type="PROSITE-ProRule" id="PRU00277"/>
    </source>
</evidence>
<gene>
    <name evidence="12" type="ORF">MUB52_03585</name>
</gene>
<comment type="function">
    <text evidence="8">Also involved in hydrogenase metallocenter assembly, probably by participating in the nickel insertion step. This function in hydrogenase biosynthesis requires chaperone activity and the presence of the metal-binding domain, but not PPIase activity.</text>
</comment>
<accession>A0ABT3BAB6</accession>
<dbReference type="EC" id="5.2.1.8" evidence="10"/>
<keyword evidence="7 9" id="KW-0413">Isomerase</keyword>
<evidence type="ECO:0000256" key="4">
    <source>
        <dbReference type="ARBA" id="ARBA00022490"/>
    </source>
</evidence>
<comment type="similarity">
    <text evidence="3 10">Belongs to the FKBP-type PPIase family.</text>
</comment>
<organism evidence="12 13">
    <name type="scientific">Roseobacter sinensis</name>
    <dbReference type="NCBI Taxonomy" id="2931391"/>
    <lineage>
        <taxon>Bacteria</taxon>
        <taxon>Pseudomonadati</taxon>
        <taxon>Pseudomonadota</taxon>
        <taxon>Alphaproteobacteria</taxon>
        <taxon>Rhodobacterales</taxon>
        <taxon>Roseobacteraceae</taxon>
        <taxon>Roseobacter</taxon>
    </lineage>
</organism>
<evidence type="ECO:0000313" key="13">
    <source>
        <dbReference type="Proteomes" id="UP001208690"/>
    </source>
</evidence>
<dbReference type="PANTHER" id="PTHR47861:SF3">
    <property type="entry name" value="FKBP-TYPE PEPTIDYL-PROLYL CIS-TRANS ISOMERASE SLYD"/>
    <property type="match status" value="1"/>
</dbReference>
<evidence type="ECO:0000256" key="5">
    <source>
        <dbReference type="ARBA" id="ARBA00023110"/>
    </source>
</evidence>
<keyword evidence="6" id="KW-0143">Chaperone</keyword>
<name>A0ABT3BAB6_9RHOB</name>
<evidence type="ECO:0000313" key="12">
    <source>
        <dbReference type="EMBL" id="MCV3270498.1"/>
    </source>
</evidence>
<comment type="subcellular location">
    <subcellularLocation>
        <location evidence="2">Cytoplasm</location>
    </subcellularLocation>
</comment>
<evidence type="ECO:0000256" key="10">
    <source>
        <dbReference type="RuleBase" id="RU003915"/>
    </source>
</evidence>
<dbReference type="InterPro" id="IPR001179">
    <property type="entry name" value="PPIase_FKBP_dom"/>
</dbReference>
<evidence type="ECO:0000256" key="6">
    <source>
        <dbReference type="ARBA" id="ARBA00023186"/>
    </source>
</evidence>
<dbReference type="Gene3D" id="3.10.50.40">
    <property type="match status" value="1"/>
</dbReference>